<keyword evidence="2" id="KW-0812">Transmembrane</keyword>
<dbReference type="RefSeq" id="WP_095687038.1">
    <property type="nucleotide sequence ID" value="NZ_CP022745.1"/>
</dbReference>
<dbReference type="EMBL" id="CP022745">
    <property type="protein sequence ID" value="ASY44972.1"/>
    <property type="molecule type" value="Genomic_DNA"/>
</dbReference>
<evidence type="ECO:0000313" key="3">
    <source>
        <dbReference type="EMBL" id="ASY44972.1"/>
    </source>
</evidence>
<organism evidence="3 4">
    <name type="scientific">Sphingobium xenophagum</name>
    <dbReference type="NCBI Taxonomy" id="121428"/>
    <lineage>
        <taxon>Bacteria</taxon>
        <taxon>Pseudomonadati</taxon>
        <taxon>Pseudomonadota</taxon>
        <taxon>Alphaproteobacteria</taxon>
        <taxon>Sphingomonadales</taxon>
        <taxon>Sphingomonadaceae</taxon>
        <taxon>Sphingobium</taxon>
    </lineage>
</organism>
<keyword evidence="2" id="KW-0472">Membrane</keyword>
<accession>A0A249MUK2</accession>
<feature type="transmembrane region" description="Helical" evidence="2">
    <location>
        <begin position="78"/>
        <end position="101"/>
    </location>
</feature>
<sequence length="511" mass="52165">MKKILLWDMRQPGSNPARLEIDDAIASACVRAGVATAADPAEAGALGAGAPIDPANPTEIVIWSGVAQLVRRVVVPSAVAALALAAGVAVLPGGAVIAGGASTPAKSWQIIGQYNDTGIGPQVTNSITVRALTTQRAKLAANNVTALRCYGQAYYVGGSGGLEIGVGNDVPTRAAALHGSTLLGMSPTPVVIPNGSGATLVTEITGLSLSAGAVLDLQKERVLTSGQQSVQTIPYAAGTLPPGVGRRADDGSGASALGTANPSGLSAGTLEGGIWLAYGEHPTYTFGALADSIYYNNTDAALGDGGLIGAEGRTAEGGGMLRRGFRAAALATGIETPLIMMGRPSAQLSVYRANNAARRQKYPFFNTLILQPFTNDFDTSGGNKTVEQMRVISEAEAADYIAAYQAGPNGGIIPCRVLIALPLPRGANVGALTTTQQRISDFVGLVKAGGVANIAGYYDVNSVFSIPGEPGRIANPAQFNADLIHPAPLGHADGSAYYSTMLQQPVPWIPL</sequence>
<keyword evidence="2" id="KW-1133">Transmembrane helix</keyword>
<evidence type="ECO:0000313" key="4">
    <source>
        <dbReference type="Proteomes" id="UP000217141"/>
    </source>
</evidence>
<feature type="region of interest" description="Disordered" evidence="1">
    <location>
        <begin position="241"/>
        <end position="262"/>
    </location>
</feature>
<dbReference type="KEGG" id="shyd:CJD35_11370"/>
<name>A0A249MUK2_SPHXE</name>
<dbReference type="Proteomes" id="UP000217141">
    <property type="component" value="Chromosome I"/>
</dbReference>
<gene>
    <name evidence="3" type="ORF">CJD35_11370</name>
</gene>
<reference evidence="3 4" key="1">
    <citation type="submission" date="2017-08" db="EMBL/GenBank/DDBJ databases">
        <title>Whole Genome Sequence of Sphingobium hydrophobicum C1: Insights into Adaption to the Electronic-waste Contaminated Sediment.</title>
        <authorList>
            <person name="Song D."/>
            <person name="Chen X."/>
            <person name="Xu M."/>
        </authorList>
    </citation>
    <scope>NUCLEOTIDE SEQUENCE [LARGE SCALE GENOMIC DNA]</scope>
    <source>
        <strain evidence="3 4">C1</strain>
    </source>
</reference>
<dbReference type="AlphaFoldDB" id="A0A249MUK2"/>
<evidence type="ECO:0000256" key="2">
    <source>
        <dbReference type="SAM" id="Phobius"/>
    </source>
</evidence>
<protein>
    <submittedName>
        <fullName evidence="3">Uncharacterized protein</fullName>
    </submittedName>
</protein>
<proteinExistence type="predicted"/>
<evidence type="ECO:0000256" key="1">
    <source>
        <dbReference type="SAM" id="MobiDB-lite"/>
    </source>
</evidence>